<dbReference type="PANTHER" id="PTHR12550:SF70">
    <property type="entry name" value="JIL-1 ANCHORING AND STABILIZING PROTEIN, ISOFORM A"/>
    <property type="match status" value="1"/>
</dbReference>
<dbReference type="CDD" id="cd05840">
    <property type="entry name" value="PWWP_ScIOC4-like"/>
    <property type="match status" value="1"/>
</dbReference>
<dbReference type="InterPro" id="IPR000313">
    <property type="entry name" value="PWWP_dom"/>
</dbReference>
<protein>
    <submittedName>
        <fullName evidence="3">BQ5605_C010g06123 protein</fullName>
    </submittedName>
</protein>
<feature type="compositionally biased region" description="Polar residues" evidence="1">
    <location>
        <begin position="377"/>
        <end position="389"/>
    </location>
</feature>
<gene>
    <name evidence="3" type="primary">BQ5605_C010g06123</name>
    <name evidence="3" type="ORF">BQ5605_C010G06123</name>
</gene>
<dbReference type="Gene3D" id="2.30.30.140">
    <property type="match status" value="1"/>
</dbReference>
<evidence type="ECO:0000313" key="4">
    <source>
        <dbReference type="Proteomes" id="UP000249464"/>
    </source>
</evidence>
<evidence type="ECO:0000313" key="3">
    <source>
        <dbReference type="EMBL" id="SGY14265.1"/>
    </source>
</evidence>
<dbReference type="Proteomes" id="UP000249464">
    <property type="component" value="Unassembled WGS sequence"/>
</dbReference>
<feature type="compositionally biased region" description="Basic residues" evidence="1">
    <location>
        <begin position="141"/>
        <end position="150"/>
    </location>
</feature>
<dbReference type="EMBL" id="FQNC01000012">
    <property type="protein sequence ID" value="SGY14265.1"/>
    <property type="molecule type" value="Genomic_DNA"/>
</dbReference>
<feature type="compositionally biased region" description="Low complexity" evidence="1">
    <location>
        <begin position="390"/>
        <end position="404"/>
    </location>
</feature>
<dbReference type="STRING" id="796604.A0A2X0LQN6"/>
<dbReference type="SMART" id="SM00293">
    <property type="entry name" value="PWWP"/>
    <property type="match status" value="1"/>
</dbReference>
<dbReference type="InterPro" id="IPR035503">
    <property type="entry name" value="IOC4-like_PWWP"/>
</dbReference>
<evidence type="ECO:0000256" key="1">
    <source>
        <dbReference type="SAM" id="MobiDB-lite"/>
    </source>
</evidence>
<dbReference type="PANTHER" id="PTHR12550">
    <property type="entry name" value="HEPATOMA-DERIVED GROWTH FACTOR-RELATED"/>
    <property type="match status" value="1"/>
</dbReference>
<accession>A0A2X0LQN6</accession>
<reference evidence="3 4" key="1">
    <citation type="submission" date="2016-11" db="EMBL/GenBank/DDBJ databases">
        <authorList>
            <person name="Jaros S."/>
            <person name="Januszkiewicz K."/>
            <person name="Wedrychowicz H."/>
        </authorList>
    </citation>
    <scope>NUCLEOTIDE SEQUENCE [LARGE SCALE GENOMIC DNA]</scope>
</reference>
<evidence type="ECO:0000259" key="2">
    <source>
        <dbReference type="PROSITE" id="PS50812"/>
    </source>
</evidence>
<proteinExistence type="predicted"/>
<feature type="compositionally biased region" description="Basic and acidic residues" evidence="1">
    <location>
        <begin position="337"/>
        <end position="351"/>
    </location>
</feature>
<organism evidence="3 4">
    <name type="scientific">Microbotryum silenes-dioicae</name>
    <dbReference type="NCBI Taxonomy" id="796604"/>
    <lineage>
        <taxon>Eukaryota</taxon>
        <taxon>Fungi</taxon>
        <taxon>Dikarya</taxon>
        <taxon>Basidiomycota</taxon>
        <taxon>Pucciniomycotina</taxon>
        <taxon>Microbotryomycetes</taxon>
        <taxon>Microbotryales</taxon>
        <taxon>Microbotryaceae</taxon>
        <taxon>Microbotryum</taxon>
    </lineage>
</organism>
<name>A0A2X0LQN6_9BASI</name>
<feature type="region of interest" description="Disordered" evidence="1">
    <location>
        <begin position="130"/>
        <end position="209"/>
    </location>
</feature>
<dbReference type="PROSITE" id="PS50812">
    <property type="entry name" value="PWWP"/>
    <property type="match status" value="1"/>
</dbReference>
<feature type="compositionally biased region" description="Basic and acidic residues" evidence="1">
    <location>
        <begin position="151"/>
        <end position="170"/>
    </location>
</feature>
<feature type="region of interest" description="Disordered" evidence="1">
    <location>
        <begin position="324"/>
        <end position="410"/>
    </location>
</feature>
<dbReference type="SUPFAM" id="SSF63748">
    <property type="entry name" value="Tudor/PWWP/MBT"/>
    <property type="match status" value="1"/>
</dbReference>
<dbReference type="Pfam" id="PF00855">
    <property type="entry name" value="PWWP"/>
    <property type="match status" value="1"/>
</dbReference>
<dbReference type="AlphaFoldDB" id="A0A2X0LQN6"/>
<feature type="domain" description="PWWP" evidence="2">
    <location>
        <begin position="16"/>
        <end position="79"/>
    </location>
</feature>
<keyword evidence="4" id="KW-1185">Reference proteome</keyword>
<sequence length="410" mass="44939">MSKKGAAPSVDKSYTPGDIVLAKIKGYPSWPGQITDGKDAPVNVRSQQPPKSKTYLVRFFPTGDYAWTARRDISSLTKDEIDTYVSSSSKKKGDLLEAYKIAKDPSSWLKMREDEANAVAAYDDEDMLASADEASGSKGKAATKKRKAVAAKKDPVEDKKAKKAKLEKLAKTRAPPKSTKKAEKEEAEAAPPSKKSKPTPAPAPVEVDDPGLKQVRDWRHKLQKVFLSNKNEVPLNADVSHYSIVTIPNPRQPIELMVPHFDPQEMPKCREYFDAMETFDMKREWLAESKLAKVLKRIVLLNPNQIPDEETHKFRERSTALAQKWASLTDPSGQATPKEDGTAKSEEHKELAAASTETPNDSSAPAEEYKDKMEGVTETNGTNGSATTQAADASPANDAATTAPQDEVTA</sequence>